<comment type="similarity">
    <text evidence="3">Belongs to the TVP38/TMEM64 family.</text>
</comment>
<comment type="subcellular location">
    <subcellularLocation>
        <location evidence="2">Golgi apparatus membrane</location>
        <topology evidence="2">Multi-pass membrane protein</topology>
    </subcellularLocation>
</comment>
<keyword evidence="7 11" id="KW-1133">Transmembrane helix</keyword>
<keyword evidence="14" id="KW-1185">Reference proteome</keyword>
<evidence type="ECO:0000256" key="5">
    <source>
        <dbReference type="ARBA" id="ARBA00020673"/>
    </source>
</evidence>
<dbReference type="InterPro" id="IPR032816">
    <property type="entry name" value="VTT_dom"/>
</dbReference>
<proteinExistence type="inferred from homology"/>
<dbReference type="AlphaFoldDB" id="A0A0F7ZIC8"/>
<feature type="transmembrane region" description="Helical" evidence="11">
    <location>
        <begin position="59"/>
        <end position="78"/>
    </location>
</feature>
<keyword evidence="6 11" id="KW-0812">Transmembrane</keyword>
<dbReference type="GO" id="GO:0016192">
    <property type="term" value="P:vesicle-mediated transport"/>
    <property type="evidence" value="ECO:0007669"/>
    <property type="project" value="TreeGrafter"/>
</dbReference>
<dbReference type="PANTHER" id="PTHR47549:SF1">
    <property type="entry name" value="GOLGI APPARATUS MEMBRANE PROTEIN TVP38"/>
    <property type="match status" value="1"/>
</dbReference>
<feature type="domain" description="VTT" evidence="12">
    <location>
        <begin position="106"/>
        <end position="205"/>
    </location>
</feature>
<dbReference type="Pfam" id="PF09335">
    <property type="entry name" value="VTT_dom"/>
    <property type="match status" value="1"/>
</dbReference>
<evidence type="ECO:0000256" key="10">
    <source>
        <dbReference type="SAM" id="MobiDB-lite"/>
    </source>
</evidence>
<comment type="function">
    <text evidence="1">Golgi membrane protein involved in vesicular trafficking and spindle migration.</text>
</comment>
<dbReference type="GO" id="GO:0000022">
    <property type="term" value="P:mitotic spindle elongation"/>
    <property type="evidence" value="ECO:0007669"/>
    <property type="project" value="TreeGrafter"/>
</dbReference>
<feature type="region of interest" description="Disordered" evidence="10">
    <location>
        <begin position="1"/>
        <end position="29"/>
    </location>
</feature>
<evidence type="ECO:0000256" key="9">
    <source>
        <dbReference type="ARBA" id="ARBA00023136"/>
    </source>
</evidence>
<evidence type="ECO:0000256" key="1">
    <source>
        <dbReference type="ARBA" id="ARBA00002978"/>
    </source>
</evidence>
<dbReference type="PANTHER" id="PTHR47549">
    <property type="entry name" value="GOLGI APPARATUS MEMBRANE PROTEIN TVP38-RELATED"/>
    <property type="match status" value="1"/>
</dbReference>
<evidence type="ECO:0000256" key="2">
    <source>
        <dbReference type="ARBA" id="ARBA00004653"/>
    </source>
</evidence>
<keyword evidence="9 11" id="KW-0472">Membrane</keyword>
<dbReference type="Proteomes" id="UP000054481">
    <property type="component" value="Unassembled WGS sequence"/>
</dbReference>
<keyword evidence="8" id="KW-0333">Golgi apparatus</keyword>
<evidence type="ECO:0000256" key="6">
    <source>
        <dbReference type="ARBA" id="ARBA00022692"/>
    </source>
</evidence>
<organism evidence="13 14">
    <name type="scientific">Hirsutella minnesotensis 3608</name>
    <dbReference type="NCBI Taxonomy" id="1043627"/>
    <lineage>
        <taxon>Eukaryota</taxon>
        <taxon>Fungi</taxon>
        <taxon>Dikarya</taxon>
        <taxon>Ascomycota</taxon>
        <taxon>Pezizomycotina</taxon>
        <taxon>Sordariomycetes</taxon>
        <taxon>Hypocreomycetidae</taxon>
        <taxon>Hypocreales</taxon>
        <taxon>Ophiocordycipitaceae</taxon>
        <taxon>Hirsutella</taxon>
    </lineage>
</organism>
<feature type="region of interest" description="Disordered" evidence="10">
    <location>
        <begin position="301"/>
        <end position="331"/>
    </location>
</feature>
<dbReference type="OrthoDB" id="166803at2759"/>
<feature type="transmembrane region" description="Helical" evidence="11">
    <location>
        <begin position="98"/>
        <end position="125"/>
    </location>
</feature>
<dbReference type="EMBL" id="KQ030533">
    <property type="protein sequence ID" value="KJZ73611.1"/>
    <property type="molecule type" value="Genomic_DNA"/>
</dbReference>
<evidence type="ECO:0000256" key="7">
    <source>
        <dbReference type="ARBA" id="ARBA00022989"/>
    </source>
</evidence>
<evidence type="ECO:0000256" key="4">
    <source>
        <dbReference type="ARBA" id="ARBA00013533"/>
    </source>
</evidence>
<evidence type="ECO:0000313" key="13">
    <source>
        <dbReference type="EMBL" id="KJZ73611.1"/>
    </source>
</evidence>
<feature type="compositionally biased region" description="Low complexity" evidence="10">
    <location>
        <begin position="16"/>
        <end position="25"/>
    </location>
</feature>
<reference evidence="13 14" key="1">
    <citation type="journal article" date="2014" name="Genome Biol. Evol.">
        <title>Comparative genomics and transcriptomics analyses reveal divergent lifestyle features of nematode endoparasitic fungus Hirsutella minnesotensis.</title>
        <authorList>
            <person name="Lai Y."/>
            <person name="Liu K."/>
            <person name="Zhang X."/>
            <person name="Zhang X."/>
            <person name="Li K."/>
            <person name="Wang N."/>
            <person name="Shu C."/>
            <person name="Wu Y."/>
            <person name="Wang C."/>
            <person name="Bushley K.E."/>
            <person name="Xiang M."/>
            <person name="Liu X."/>
        </authorList>
    </citation>
    <scope>NUCLEOTIDE SEQUENCE [LARGE SCALE GENOMIC DNA]</scope>
    <source>
        <strain evidence="13 14">3608</strain>
    </source>
</reference>
<accession>A0A0F7ZIC8</accession>
<evidence type="ECO:0000313" key="14">
    <source>
        <dbReference type="Proteomes" id="UP000054481"/>
    </source>
</evidence>
<protein>
    <recommendedName>
        <fullName evidence="4">Golgi apparatus membrane protein TVP38</fullName>
    </recommendedName>
    <alternativeName>
        <fullName evidence="5">Golgi apparatus membrane protein tvp38</fullName>
    </alternativeName>
</protein>
<gene>
    <name evidence="13" type="ORF">HIM_06944</name>
</gene>
<evidence type="ECO:0000256" key="3">
    <source>
        <dbReference type="ARBA" id="ARBA00008640"/>
    </source>
</evidence>
<dbReference type="InterPro" id="IPR051076">
    <property type="entry name" value="Golgi_membrane_TVP38/TMEM64"/>
</dbReference>
<dbReference type="GO" id="GO:0000139">
    <property type="term" value="C:Golgi membrane"/>
    <property type="evidence" value="ECO:0007669"/>
    <property type="project" value="UniProtKB-SubCell"/>
</dbReference>
<evidence type="ECO:0000256" key="11">
    <source>
        <dbReference type="SAM" id="Phobius"/>
    </source>
</evidence>
<evidence type="ECO:0000259" key="12">
    <source>
        <dbReference type="Pfam" id="PF09335"/>
    </source>
</evidence>
<evidence type="ECO:0000256" key="8">
    <source>
        <dbReference type="ARBA" id="ARBA00023034"/>
    </source>
</evidence>
<feature type="transmembrane region" description="Helical" evidence="11">
    <location>
        <begin position="223"/>
        <end position="244"/>
    </location>
</feature>
<sequence>MALELRDTGPGRGRNSSSSPPLSASPSPPPYLRSFGSSYEAWSESLITAFWRLPPSHRALVVLACIAGWVLLVLVLVYSHRFFAWLAPVAKAWRQQPAGWLLIFVLICVTAFPPVVGSLGSFLACRNFFSARVDRLVGSDHRFVALGQVLRHDGIWYLTGIRFCPLPFSLSNGFLATIPSITPLSFAISTALSSPKLLVHIFIGSRLAALAEEGDSMSAGDKAINYLSMFIGAAIGLIVGLVIYRRTIARAEQLAAESAEADAEAAAAAEQGEAGYQDSDATLLDPEDAAAVMLDDELALWDTEGQTDPYEDDDPKTGQPLKGRSGGSSTY</sequence>
<name>A0A0F7ZIC8_9HYPO</name>